<dbReference type="Proteomes" id="UP001209229">
    <property type="component" value="Unassembled WGS sequence"/>
</dbReference>
<organism evidence="1 2">
    <name type="scientific">Plebeiibacterium sediminum</name>
    <dbReference type="NCBI Taxonomy" id="2992112"/>
    <lineage>
        <taxon>Bacteria</taxon>
        <taxon>Pseudomonadati</taxon>
        <taxon>Bacteroidota</taxon>
        <taxon>Bacteroidia</taxon>
        <taxon>Marinilabiliales</taxon>
        <taxon>Marinilabiliaceae</taxon>
        <taxon>Plebeiibacterium</taxon>
    </lineage>
</organism>
<dbReference type="EMBL" id="JAPDPJ010000001">
    <property type="protein sequence ID" value="MCW3784946.1"/>
    <property type="molecule type" value="Genomic_DNA"/>
</dbReference>
<keyword evidence="2" id="KW-1185">Reference proteome</keyword>
<accession>A0AAE3M0L3</accession>
<name>A0AAE3M0L3_9BACT</name>
<reference evidence="1" key="1">
    <citation type="submission" date="2022-10" db="EMBL/GenBank/DDBJ databases">
        <authorList>
            <person name="Yu W.X."/>
        </authorList>
    </citation>
    <scope>NUCLEOTIDE SEQUENCE</scope>
    <source>
        <strain evidence="1">AAT</strain>
    </source>
</reference>
<dbReference type="SUPFAM" id="SSF55166">
    <property type="entry name" value="Hedgehog/DD-peptidase"/>
    <property type="match status" value="1"/>
</dbReference>
<protein>
    <recommendedName>
        <fullName evidence="3">Peptidoglycan L-alanyl-D-glutamate endopeptidase CwlK</fullName>
    </recommendedName>
</protein>
<evidence type="ECO:0000313" key="1">
    <source>
        <dbReference type="EMBL" id="MCW3784946.1"/>
    </source>
</evidence>
<evidence type="ECO:0008006" key="3">
    <source>
        <dbReference type="Google" id="ProtNLM"/>
    </source>
</evidence>
<gene>
    <name evidence="1" type="ORF">OM075_00635</name>
</gene>
<dbReference type="RefSeq" id="WP_301188517.1">
    <property type="nucleotide sequence ID" value="NZ_JAPDPJ010000001.1"/>
</dbReference>
<proteinExistence type="predicted"/>
<comment type="caution">
    <text evidence="1">The sequence shown here is derived from an EMBL/GenBank/DDBJ whole genome shotgun (WGS) entry which is preliminary data.</text>
</comment>
<evidence type="ECO:0000313" key="2">
    <source>
        <dbReference type="Proteomes" id="UP001209229"/>
    </source>
</evidence>
<sequence>MPQFGTTSQSRLSTCHHDLQVIMEEAVKYCNVDFGIAEGHRSLKLQQQYYREGKSKINGVSQKGKHNLIPSMAADIYLWINNKASWNAETLTYVAGFIEATARQLYRNGVIKHLIRWGGNWDKDGEILSDQTFDDRPHFELYLP</sequence>
<dbReference type="AlphaFoldDB" id="A0AAE3M0L3"/>
<dbReference type="InterPro" id="IPR009045">
    <property type="entry name" value="Zn_M74/Hedgehog-like"/>
</dbReference>
<dbReference type="Gene3D" id="3.30.1380.10">
    <property type="match status" value="1"/>
</dbReference>